<evidence type="ECO:0000313" key="1">
    <source>
        <dbReference type="EMBL" id="RKP48682.1"/>
    </source>
</evidence>
<name>A0A494XFN7_9BURK</name>
<keyword evidence="2" id="KW-1185">Reference proteome</keyword>
<dbReference type="Proteomes" id="UP000270342">
    <property type="component" value="Unassembled WGS sequence"/>
</dbReference>
<organism evidence="1 2">
    <name type="scientific">Pararobbsia silviterrae</name>
    <dbReference type="NCBI Taxonomy" id="1792498"/>
    <lineage>
        <taxon>Bacteria</taxon>
        <taxon>Pseudomonadati</taxon>
        <taxon>Pseudomonadota</taxon>
        <taxon>Betaproteobacteria</taxon>
        <taxon>Burkholderiales</taxon>
        <taxon>Burkholderiaceae</taxon>
        <taxon>Pararobbsia</taxon>
    </lineage>
</organism>
<accession>A0A494XFN7</accession>
<comment type="caution">
    <text evidence="1">The sequence shown here is derived from an EMBL/GenBank/DDBJ whole genome shotgun (WGS) entry which is preliminary data.</text>
</comment>
<protein>
    <submittedName>
        <fullName evidence="1">Uncharacterized protein</fullName>
    </submittedName>
</protein>
<dbReference type="AlphaFoldDB" id="A0A494XFN7"/>
<reference evidence="1 2" key="1">
    <citation type="submission" date="2018-10" db="EMBL/GenBank/DDBJ databases">
        <title>Robbsia sp. DHC34, isolated from soil.</title>
        <authorList>
            <person name="Gao Z.-H."/>
            <person name="Qiu L.-H."/>
        </authorList>
    </citation>
    <scope>NUCLEOTIDE SEQUENCE [LARGE SCALE GENOMIC DNA]</scope>
    <source>
        <strain evidence="1 2">DHC34</strain>
    </source>
</reference>
<sequence length="104" mass="11298">MPFEAHRYAFEGRAMGVPARVARTRGRVCIALPYAVSCVAPRACDIARRAGRLCEQYRCAHASIWCVAARVRPAERASQVAPIPAARGLGGDRAVAPPAWHAFR</sequence>
<dbReference type="EMBL" id="RBZU01000011">
    <property type="protein sequence ID" value="RKP48682.1"/>
    <property type="molecule type" value="Genomic_DNA"/>
</dbReference>
<proteinExistence type="predicted"/>
<evidence type="ECO:0000313" key="2">
    <source>
        <dbReference type="Proteomes" id="UP000270342"/>
    </source>
</evidence>
<gene>
    <name evidence="1" type="ORF">D7S86_22040</name>
</gene>